<gene>
    <name evidence="5" type="ORF">DJ010_16695</name>
</gene>
<evidence type="ECO:0000259" key="4">
    <source>
        <dbReference type="PROSITE" id="PS51084"/>
    </source>
</evidence>
<dbReference type="Proteomes" id="UP000245507">
    <property type="component" value="Unassembled WGS sequence"/>
</dbReference>
<dbReference type="CDD" id="cd01276">
    <property type="entry name" value="PKCI_related"/>
    <property type="match status" value="1"/>
</dbReference>
<dbReference type="RefSeq" id="WP_109695846.1">
    <property type="nucleotide sequence ID" value="NZ_QGDD01000008.1"/>
</dbReference>
<reference evidence="5 6" key="1">
    <citation type="submission" date="2018-05" db="EMBL/GenBank/DDBJ databases">
        <title>Nocardioides silvaticus genome.</title>
        <authorList>
            <person name="Li C."/>
            <person name="Wang G."/>
        </authorList>
    </citation>
    <scope>NUCLEOTIDE SEQUENCE [LARGE SCALE GENOMIC DNA]</scope>
    <source>
        <strain evidence="5 6">CCTCC AB 2018079</strain>
    </source>
</reference>
<protein>
    <submittedName>
        <fullName evidence="5">Histidine triad nucleotide-binding protein</fullName>
    </submittedName>
</protein>
<dbReference type="AlphaFoldDB" id="A0A316TEX2"/>
<evidence type="ECO:0000313" key="5">
    <source>
        <dbReference type="EMBL" id="PWN01679.1"/>
    </source>
</evidence>
<feature type="domain" description="HIT" evidence="4">
    <location>
        <begin position="15"/>
        <end position="126"/>
    </location>
</feature>
<dbReference type="PROSITE" id="PS51084">
    <property type="entry name" value="HIT_2"/>
    <property type="match status" value="1"/>
</dbReference>
<organism evidence="5 6">
    <name type="scientific">Nocardioides silvaticus</name>
    <dbReference type="NCBI Taxonomy" id="2201891"/>
    <lineage>
        <taxon>Bacteria</taxon>
        <taxon>Bacillati</taxon>
        <taxon>Actinomycetota</taxon>
        <taxon>Actinomycetes</taxon>
        <taxon>Propionibacteriales</taxon>
        <taxon>Nocardioidaceae</taxon>
        <taxon>Nocardioides</taxon>
    </lineage>
</organism>
<dbReference type="InterPro" id="IPR011146">
    <property type="entry name" value="HIT-like"/>
</dbReference>
<dbReference type="SUPFAM" id="SSF54197">
    <property type="entry name" value="HIT-like"/>
    <property type="match status" value="1"/>
</dbReference>
<dbReference type="EMBL" id="QGDD01000008">
    <property type="protein sequence ID" value="PWN01679.1"/>
    <property type="molecule type" value="Genomic_DNA"/>
</dbReference>
<evidence type="ECO:0000313" key="6">
    <source>
        <dbReference type="Proteomes" id="UP000245507"/>
    </source>
</evidence>
<proteinExistence type="predicted"/>
<dbReference type="OrthoDB" id="9784774at2"/>
<name>A0A316TEX2_9ACTN</name>
<keyword evidence="6" id="KW-1185">Reference proteome</keyword>
<dbReference type="PANTHER" id="PTHR23089">
    <property type="entry name" value="HISTIDINE TRIAD HIT PROTEIN"/>
    <property type="match status" value="1"/>
</dbReference>
<sequence length="126" mass="13398">MTSPTDPTPFDPECLFCKIVTGDVPATIVHESETTVAFRDLNPQAPTHVLVIPRSHFANAADLAVGEPATAADLFDAAREIAVQEGIDGPDAGYRMVFNTGPAAHQTVFHAHLHVLGGRSMTWPPG</sequence>
<dbReference type="InterPro" id="IPR001310">
    <property type="entry name" value="Histidine_triad_HIT"/>
</dbReference>
<dbReference type="Gene3D" id="3.30.428.10">
    <property type="entry name" value="HIT-like"/>
    <property type="match status" value="1"/>
</dbReference>
<feature type="short sequence motif" description="Histidine triad motif" evidence="2 3">
    <location>
        <begin position="110"/>
        <end position="114"/>
    </location>
</feature>
<comment type="caution">
    <text evidence="5">The sequence shown here is derived from an EMBL/GenBank/DDBJ whole genome shotgun (WGS) entry which is preliminary data.</text>
</comment>
<dbReference type="Pfam" id="PF01230">
    <property type="entry name" value="HIT"/>
    <property type="match status" value="1"/>
</dbReference>
<feature type="active site" description="Tele-AMP-histidine intermediate" evidence="1">
    <location>
        <position position="112"/>
    </location>
</feature>
<evidence type="ECO:0000256" key="2">
    <source>
        <dbReference type="PIRSR" id="PIRSR601310-3"/>
    </source>
</evidence>
<evidence type="ECO:0000256" key="1">
    <source>
        <dbReference type="PIRSR" id="PIRSR601310-1"/>
    </source>
</evidence>
<dbReference type="PRINTS" id="PR00332">
    <property type="entry name" value="HISTRIAD"/>
</dbReference>
<accession>A0A316TEX2</accession>
<dbReference type="GO" id="GO:0003824">
    <property type="term" value="F:catalytic activity"/>
    <property type="evidence" value="ECO:0007669"/>
    <property type="project" value="InterPro"/>
</dbReference>
<evidence type="ECO:0000256" key="3">
    <source>
        <dbReference type="PROSITE-ProRule" id="PRU00464"/>
    </source>
</evidence>
<dbReference type="InterPro" id="IPR036265">
    <property type="entry name" value="HIT-like_sf"/>
</dbReference>